<dbReference type="AlphaFoldDB" id="A0A5E7DTL8"/>
<feature type="compositionally biased region" description="Basic and acidic residues" evidence="1">
    <location>
        <begin position="166"/>
        <end position="175"/>
    </location>
</feature>
<organism evidence="2 3">
    <name type="scientific">Pseudomonas fluorescens</name>
    <dbReference type="NCBI Taxonomy" id="294"/>
    <lineage>
        <taxon>Bacteria</taxon>
        <taxon>Pseudomonadati</taxon>
        <taxon>Pseudomonadota</taxon>
        <taxon>Gammaproteobacteria</taxon>
        <taxon>Pseudomonadales</taxon>
        <taxon>Pseudomonadaceae</taxon>
        <taxon>Pseudomonas</taxon>
    </lineage>
</organism>
<name>A0A5E7DTL8_PSEFL</name>
<reference evidence="2 3" key="1">
    <citation type="submission" date="2019-09" db="EMBL/GenBank/DDBJ databases">
        <authorList>
            <person name="Chandra G."/>
            <person name="Truman W A."/>
        </authorList>
    </citation>
    <scope>NUCLEOTIDE SEQUENCE [LARGE SCALE GENOMIC DNA]</scope>
    <source>
        <strain evidence="2">PS718</strain>
    </source>
</reference>
<sequence length="268" mass="28792">MTQGVWVAAVDFHRGEQGLAAVLAQPLMQASGETAEVLILPVAKPEDGVAQVVECGCFGQHLALETTGAVGGLAVAEGADHEQRIVRFAQILFADIRQRLHFHRQSGGLQLASSLPRQLLGETALAGEADQPRRGIAGRRFEAFARILDLLFLAATIKVQQPSGDEEQRHAHCRDGDDDPSDEAEIAADVQRVNAGQQLRLDALVGIAVDTFDDAGGRVEGDLVQRPVMGRAVEQVEHRRRLASHGRHADVVGRQAWTGSAVDAAPHR</sequence>
<accession>A0A5E7DTL8</accession>
<feature type="region of interest" description="Disordered" evidence="1">
    <location>
        <begin position="162"/>
        <end position="182"/>
    </location>
</feature>
<dbReference type="EMBL" id="CABVHX010000021">
    <property type="protein sequence ID" value="VVO20877.1"/>
    <property type="molecule type" value="Genomic_DNA"/>
</dbReference>
<evidence type="ECO:0000256" key="1">
    <source>
        <dbReference type="SAM" id="MobiDB-lite"/>
    </source>
</evidence>
<proteinExistence type="predicted"/>
<evidence type="ECO:0000313" key="2">
    <source>
        <dbReference type="EMBL" id="VVO20877.1"/>
    </source>
</evidence>
<evidence type="ECO:0000313" key="3">
    <source>
        <dbReference type="Proteomes" id="UP000325375"/>
    </source>
</evidence>
<gene>
    <name evidence="2" type="ORF">PS718_04205</name>
</gene>
<dbReference type="Proteomes" id="UP000325375">
    <property type="component" value="Unassembled WGS sequence"/>
</dbReference>
<protein>
    <submittedName>
        <fullName evidence="2">Uncharacterized protein</fullName>
    </submittedName>
</protein>